<comment type="caution">
    <text evidence="1">The sequence shown here is derived from an EMBL/GenBank/DDBJ whole genome shotgun (WGS) entry which is preliminary data.</text>
</comment>
<reference evidence="1" key="1">
    <citation type="submission" date="2022-08" db="EMBL/GenBank/DDBJ databases">
        <title>Genome Sequence of Lecanicillium fungicola.</title>
        <authorList>
            <person name="Buettner E."/>
        </authorList>
    </citation>
    <scope>NUCLEOTIDE SEQUENCE</scope>
    <source>
        <strain evidence="1">Babe33</strain>
    </source>
</reference>
<sequence>MAHNRKYANIPDLDLSAPDIYETPELTDDNSTNPTAAARTQSDDEFYDIEDDTDGISRSRLRIGDARSLFEPAAVDAAGTDFSDRVDGKRKSYKTSSRRQRILQDGTRELGDMSDDDDEEGLDRRIARLTREVQEAKDDFAKLKASPEDDTRFQSLSDLLASMSTPITLPVAHVPAAGKATPTNDKATNSVDGTPRACQGRRFRPPATHP</sequence>
<proteinExistence type="predicted"/>
<accession>A0ACC1MZ94</accession>
<dbReference type="Proteomes" id="UP001143910">
    <property type="component" value="Unassembled WGS sequence"/>
</dbReference>
<name>A0ACC1MZ94_9HYPO</name>
<evidence type="ECO:0000313" key="1">
    <source>
        <dbReference type="EMBL" id="KAJ2972307.1"/>
    </source>
</evidence>
<gene>
    <name evidence="1" type="ORF">NQ176_g7234</name>
</gene>
<evidence type="ECO:0000313" key="2">
    <source>
        <dbReference type="Proteomes" id="UP001143910"/>
    </source>
</evidence>
<organism evidence="1 2">
    <name type="scientific">Zarea fungicola</name>
    <dbReference type="NCBI Taxonomy" id="93591"/>
    <lineage>
        <taxon>Eukaryota</taxon>
        <taxon>Fungi</taxon>
        <taxon>Dikarya</taxon>
        <taxon>Ascomycota</taxon>
        <taxon>Pezizomycotina</taxon>
        <taxon>Sordariomycetes</taxon>
        <taxon>Hypocreomycetidae</taxon>
        <taxon>Hypocreales</taxon>
        <taxon>Cordycipitaceae</taxon>
        <taxon>Zarea</taxon>
    </lineage>
</organism>
<protein>
    <submittedName>
        <fullName evidence="1">Uncharacterized protein</fullName>
    </submittedName>
</protein>
<keyword evidence="2" id="KW-1185">Reference proteome</keyword>
<dbReference type="EMBL" id="JANJQO010001176">
    <property type="protein sequence ID" value="KAJ2972307.1"/>
    <property type="molecule type" value="Genomic_DNA"/>
</dbReference>